<organism evidence="1 2">
    <name type="scientific">Eumeta variegata</name>
    <name type="common">Bagworm moth</name>
    <name type="synonym">Eumeta japonica</name>
    <dbReference type="NCBI Taxonomy" id="151549"/>
    <lineage>
        <taxon>Eukaryota</taxon>
        <taxon>Metazoa</taxon>
        <taxon>Ecdysozoa</taxon>
        <taxon>Arthropoda</taxon>
        <taxon>Hexapoda</taxon>
        <taxon>Insecta</taxon>
        <taxon>Pterygota</taxon>
        <taxon>Neoptera</taxon>
        <taxon>Endopterygota</taxon>
        <taxon>Lepidoptera</taxon>
        <taxon>Glossata</taxon>
        <taxon>Ditrysia</taxon>
        <taxon>Tineoidea</taxon>
        <taxon>Psychidae</taxon>
        <taxon>Oiketicinae</taxon>
        <taxon>Eumeta</taxon>
    </lineage>
</organism>
<protein>
    <submittedName>
        <fullName evidence="1">Uncharacterized protein</fullName>
    </submittedName>
</protein>
<evidence type="ECO:0000313" key="1">
    <source>
        <dbReference type="EMBL" id="GBP76665.1"/>
    </source>
</evidence>
<gene>
    <name evidence="1" type="ORF">EVAR_51150_1</name>
</gene>
<name>A0A4C1YQN1_EUMVA</name>
<comment type="caution">
    <text evidence="1">The sequence shown here is derived from an EMBL/GenBank/DDBJ whole genome shotgun (WGS) entry which is preliminary data.</text>
</comment>
<dbReference type="Proteomes" id="UP000299102">
    <property type="component" value="Unassembled WGS sequence"/>
</dbReference>
<reference evidence="1 2" key="1">
    <citation type="journal article" date="2019" name="Commun. Biol.">
        <title>The bagworm genome reveals a unique fibroin gene that provides high tensile strength.</title>
        <authorList>
            <person name="Kono N."/>
            <person name="Nakamura H."/>
            <person name="Ohtoshi R."/>
            <person name="Tomita M."/>
            <person name="Numata K."/>
            <person name="Arakawa K."/>
        </authorList>
    </citation>
    <scope>NUCLEOTIDE SEQUENCE [LARGE SCALE GENOMIC DNA]</scope>
</reference>
<sequence>MFLADTQMDEQQFTGPRTFLRRFPTDDEDLRPASKKNPPTVLLFHHVFPISLLFNDFNAQTKPRSLDAFIHKKRKAGVLPPSSSPQCLFAVDQGRSRYDLVW</sequence>
<accession>A0A4C1YQN1</accession>
<dbReference type="EMBL" id="BGZK01001297">
    <property type="protein sequence ID" value="GBP76665.1"/>
    <property type="molecule type" value="Genomic_DNA"/>
</dbReference>
<keyword evidence="2" id="KW-1185">Reference proteome</keyword>
<dbReference type="AlphaFoldDB" id="A0A4C1YQN1"/>
<proteinExistence type="predicted"/>
<evidence type="ECO:0000313" key="2">
    <source>
        <dbReference type="Proteomes" id="UP000299102"/>
    </source>
</evidence>